<dbReference type="InterPro" id="IPR012674">
    <property type="entry name" value="Calycin"/>
</dbReference>
<dbReference type="InterPro" id="IPR015231">
    <property type="entry name" value="DUF1934"/>
</dbReference>
<comment type="caution">
    <text evidence="1">The sequence shown here is derived from an EMBL/GenBank/DDBJ whole genome shotgun (WGS) entry which is preliminary data.</text>
</comment>
<dbReference type="Pfam" id="PF09148">
    <property type="entry name" value="DUF1934"/>
    <property type="match status" value="1"/>
</dbReference>
<evidence type="ECO:0000313" key="2">
    <source>
        <dbReference type="Proteomes" id="UP001185012"/>
    </source>
</evidence>
<proteinExistence type="predicted"/>
<dbReference type="Proteomes" id="UP001185012">
    <property type="component" value="Unassembled WGS sequence"/>
</dbReference>
<reference evidence="1 2" key="1">
    <citation type="submission" date="2023-07" db="EMBL/GenBank/DDBJ databases">
        <title>Genomic Encyclopedia of Type Strains, Phase IV (KMG-IV): sequencing the most valuable type-strain genomes for metagenomic binning, comparative biology and taxonomic classification.</title>
        <authorList>
            <person name="Goeker M."/>
        </authorList>
    </citation>
    <scope>NUCLEOTIDE SEQUENCE [LARGE SCALE GENOMIC DNA]</scope>
    <source>
        <strain evidence="1 2">DSM 45903</strain>
    </source>
</reference>
<protein>
    <submittedName>
        <fullName evidence="1">Uncharacterized beta-barrel protein YwiB (DUF1934 family)</fullName>
    </submittedName>
</protein>
<gene>
    <name evidence="1" type="ORF">JOE21_001415</name>
</gene>
<dbReference type="RefSeq" id="WP_309864092.1">
    <property type="nucleotide sequence ID" value="NZ_JAVDQG010000003.1"/>
</dbReference>
<accession>A0ABU1IKV2</accession>
<dbReference type="SUPFAM" id="SSF50814">
    <property type="entry name" value="Lipocalins"/>
    <property type="match status" value="1"/>
</dbReference>
<keyword evidence="2" id="KW-1185">Reference proteome</keyword>
<organism evidence="1 2">
    <name type="scientific">Desmospora profundinema</name>
    <dbReference type="NCBI Taxonomy" id="1571184"/>
    <lineage>
        <taxon>Bacteria</taxon>
        <taxon>Bacillati</taxon>
        <taxon>Bacillota</taxon>
        <taxon>Bacilli</taxon>
        <taxon>Bacillales</taxon>
        <taxon>Thermoactinomycetaceae</taxon>
        <taxon>Desmospora</taxon>
    </lineage>
</organism>
<dbReference type="Gene3D" id="2.40.128.20">
    <property type="match status" value="1"/>
</dbReference>
<name>A0ABU1IKV2_9BACL</name>
<sequence>MGAIQLAIQSLIHPSDGGKEETIEQKLDGRLERKGETWILRYLENAGKQDQVRTTVKADPAEVAVIRQGMIAYRQTYRPGERTYSVIETPGGTSEMEVETIDYLREDGHIRFSFRLHMENDPVGHYQLDIRWTEVSE</sequence>
<evidence type="ECO:0000313" key="1">
    <source>
        <dbReference type="EMBL" id="MDR6225417.1"/>
    </source>
</evidence>
<dbReference type="EMBL" id="JAVDQG010000003">
    <property type="protein sequence ID" value="MDR6225417.1"/>
    <property type="molecule type" value="Genomic_DNA"/>
</dbReference>